<sequence length="96" mass="11033">MGLITAVLNKIKDSILDLEEGRRRRRHHHGTRSFTRRDCSLLPLCPAAAVAVAPASAKQKNGWRCSSRSMHEWCEDVHYWKLLSIIEQICSSYRGR</sequence>
<protein>
    <submittedName>
        <fullName evidence="1">Uncharacterized protein</fullName>
    </submittedName>
</protein>
<dbReference type="Proteomes" id="UP001497522">
    <property type="component" value="Chromosome 7"/>
</dbReference>
<name>A0ABP1BVE0_9BRYO</name>
<reference evidence="1" key="1">
    <citation type="submission" date="2024-03" db="EMBL/GenBank/DDBJ databases">
        <authorList>
            <consortium name="ELIXIR-Norway"/>
            <consortium name="Elixir Norway"/>
        </authorList>
    </citation>
    <scope>NUCLEOTIDE SEQUENCE</scope>
</reference>
<organism evidence="1 2">
    <name type="scientific">Sphagnum jensenii</name>
    <dbReference type="NCBI Taxonomy" id="128206"/>
    <lineage>
        <taxon>Eukaryota</taxon>
        <taxon>Viridiplantae</taxon>
        <taxon>Streptophyta</taxon>
        <taxon>Embryophyta</taxon>
        <taxon>Bryophyta</taxon>
        <taxon>Sphagnophytina</taxon>
        <taxon>Sphagnopsida</taxon>
        <taxon>Sphagnales</taxon>
        <taxon>Sphagnaceae</taxon>
        <taxon>Sphagnum</taxon>
    </lineage>
</organism>
<evidence type="ECO:0000313" key="2">
    <source>
        <dbReference type="Proteomes" id="UP001497522"/>
    </source>
</evidence>
<dbReference type="EMBL" id="OZ023708">
    <property type="protein sequence ID" value="CAK9880273.1"/>
    <property type="molecule type" value="Genomic_DNA"/>
</dbReference>
<accession>A0ABP1BVE0</accession>
<proteinExistence type="predicted"/>
<keyword evidence="2" id="KW-1185">Reference proteome</keyword>
<evidence type="ECO:0000313" key="1">
    <source>
        <dbReference type="EMBL" id="CAK9880273.1"/>
    </source>
</evidence>
<gene>
    <name evidence="1" type="ORF">CSSPJE1EN2_LOCUS21753</name>
</gene>